<proteinExistence type="predicted"/>
<dbReference type="InterPro" id="IPR032710">
    <property type="entry name" value="NTF2-like_dom_sf"/>
</dbReference>
<dbReference type="OrthoDB" id="1492465at2"/>
<dbReference type="RefSeq" id="WP_159228499.1">
    <property type="nucleotide sequence ID" value="NZ_CACSIP010000001.1"/>
</dbReference>
<keyword evidence="3" id="KW-1185">Reference proteome</keyword>
<evidence type="ECO:0000313" key="2">
    <source>
        <dbReference type="EMBL" id="CAA0079379.1"/>
    </source>
</evidence>
<evidence type="ECO:0000313" key="3">
    <source>
        <dbReference type="Proteomes" id="UP000430146"/>
    </source>
</evidence>
<sequence length="223" mass="25290">MTTEASDLTLEQRVARLEALDEIRQLAAKYTVALDMRDLDSLVNLFVEDVGVPGKRRGRQALRNWYDTEMRHSLLGSAHGVLGHVIDIHGADEASGLVYSRNDLETETAWFIELLAYLDSYQRCGGHWFFLRRTPLFWYQSDITDPPIGPDKMRWPGSDPHRGTFHDAFPSWETFWNADRGRLDAPVPAPAPVGAWLRTLRRGTAMPRVDPTGRTADLPGHPR</sequence>
<organism evidence="2 3">
    <name type="scientific">Mycolicibacterium vanbaalenii</name>
    <name type="common">Mycobacterium vanbaalenii</name>
    <dbReference type="NCBI Taxonomy" id="110539"/>
    <lineage>
        <taxon>Bacteria</taxon>
        <taxon>Bacillati</taxon>
        <taxon>Actinomycetota</taxon>
        <taxon>Actinomycetes</taxon>
        <taxon>Mycobacteriales</taxon>
        <taxon>Mycobacteriaceae</taxon>
        <taxon>Mycolicibacterium</taxon>
    </lineage>
</organism>
<accession>A0A5S9MS08</accession>
<dbReference type="InterPro" id="IPR037401">
    <property type="entry name" value="SnoaL-like"/>
</dbReference>
<dbReference type="AlphaFoldDB" id="A0A5S9MS08"/>
<reference evidence="2 3" key="1">
    <citation type="submission" date="2019-11" db="EMBL/GenBank/DDBJ databases">
        <authorList>
            <person name="Holert J."/>
        </authorList>
    </citation>
    <scope>NUCLEOTIDE SEQUENCE [LARGE SCALE GENOMIC DNA]</scope>
    <source>
        <strain evidence="2">BC8_1</strain>
    </source>
</reference>
<dbReference type="Gene3D" id="3.10.450.50">
    <property type="match status" value="1"/>
</dbReference>
<feature type="domain" description="SnoaL-like" evidence="1">
    <location>
        <begin position="16"/>
        <end position="134"/>
    </location>
</feature>
<name>A0A5S9MS08_MYCVN</name>
<dbReference type="EMBL" id="CACSIP010000001">
    <property type="protein sequence ID" value="CAA0079379.1"/>
    <property type="molecule type" value="Genomic_DNA"/>
</dbReference>
<dbReference type="Pfam" id="PF13577">
    <property type="entry name" value="SnoaL_4"/>
    <property type="match status" value="1"/>
</dbReference>
<dbReference type="Proteomes" id="UP000430146">
    <property type="component" value="Unassembled WGS sequence"/>
</dbReference>
<protein>
    <recommendedName>
        <fullName evidence="1">SnoaL-like domain-containing protein</fullName>
    </recommendedName>
</protein>
<dbReference type="SUPFAM" id="SSF54427">
    <property type="entry name" value="NTF2-like"/>
    <property type="match status" value="1"/>
</dbReference>
<gene>
    <name evidence="2" type="ORF">AELLOGFF_00136</name>
</gene>
<evidence type="ECO:0000259" key="1">
    <source>
        <dbReference type="Pfam" id="PF13577"/>
    </source>
</evidence>